<dbReference type="EMBL" id="JAVRRJ010000005">
    <property type="protein sequence ID" value="KAK5084229.1"/>
    <property type="molecule type" value="Genomic_DNA"/>
</dbReference>
<proteinExistence type="predicted"/>
<dbReference type="Proteomes" id="UP001309876">
    <property type="component" value="Unassembled WGS sequence"/>
</dbReference>
<dbReference type="InterPro" id="IPR002539">
    <property type="entry name" value="MaoC-like_dom"/>
</dbReference>
<dbReference type="CDD" id="cd03441">
    <property type="entry name" value="R_hydratase_like"/>
    <property type="match status" value="1"/>
</dbReference>
<dbReference type="InterPro" id="IPR029069">
    <property type="entry name" value="HotDog_dom_sf"/>
</dbReference>
<reference evidence="2 3" key="1">
    <citation type="submission" date="2023-08" db="EMBL/GenBank/DDBJ databases">
        <title>Black Yeasts Isolated from many extreme environments.</title>
        <authorList>
            <person name="Coleine C."/>
            <person name="Stajich J.E."/>
            <person name="Selbmann L."/>
        </authorList>
    </citation>
    <scope>NUCLEOTIDE SEQUENCE [LARGE SCALE GENOMIC DNA]</scope>
    <source>
        <strain evidence="2 3">CCFEE 5910</strain>
    </source>
</reference>
<gene>
    <name evidence="2" type="ORF">LTR05_005305</name>
</gene>
<comment type="caution">
    <text evidence="2">The sequence shown here is derived from an EMBL/GenBank/DDBJ whole genome shotgun (WGS) entry which is preliminary data.</text>
</comment>
<feature type="domain" description="MaoC-like" evidence="1">
    <location>
        <begin position="234"/>
        <end position="324"/>
    </location>
</feature>
<dbReference type="SUPFAM" id="SSF54637">
    <property type="entry name" value="Thioesterase/thiol ester dehydrase-isomerase"/>
    <property type="match status" value="1"/>
</dbReference>
<evidence type="ECO:0000313" key="3">
    <source>
        <dbReference type="Proteomes" id="UP001309876"/>
    </source>
</evidence>
<dbReference type="PANTHER" id="PTHR43841:SF1">
    <property type="entry name" value="3-HYDROXYACYL-THIOESTER DEHYDRATASE X"/>
    <property type="match status" value="1"/>
</dbReference>
<dbReference type="Gene3D" id="3.10.129.10">
    <property type="entry name" value="Hotdog Thioesterase"/>
    <property type="match status" value="1"/>
</dbReference>
<dbReference type="PANTHER" id="PTHR43841">
    <property type="entry name" value="3-HYDROXYACYL-THIOESTER DEHYDRATASE HTDX-RELATED"/>
    <property type="match status" value="1"/>
</dbReference>
<dbReference type="AlphaFoldDB" id="A0AAN7SXH8"/>
<name>A0AAN7SXH8_9EURO</name>
<protein>
    <recommendedName>
        <fullName evidence="1">MaoC-like domain-containing protein</fullName>
    </recommendedName>
</protein>
<keyword evidence="3" id="KW-1185">Reference proteome</keyword>
<evidence type="ECO:0000313" key="2">
    <source>
        <dbReference type="EMBL" id="KAK5084229.1"/>
    </source>
</evidence>
<evidence type="ECO:0000259" key="1">
    <source>
        <dbReference type="Pfam" id="PF01575"/>
    </source>
</evidence>
<sequence length="352" mass="40395">MLFLSRRLQPLRICKDDTLLEFFPQELTIIEVVQIIVIFVARQILAVLGRETKFEVGKTADNDMEYVLPELRLSMPMRIAERDLRKYAMAVGQTDYKEIFQRHEQLCLILSAFSEPAFLLLLAHHRSPVRPVGSVNVKNRFELLRLDMCSMERMLDRVGYEARARMVPVARRVKRGLEIDLEVEVVDVEEDVVIFRQVFTTLQFMRFKRGVDQSRASDLSASQDSWPDDCPSKSFSIARELTMMWAYVCKDYNPIHSSRLAAKVLGFPDRLLHGNHAFAWALQAIPSSAEHEVKEVKSSVLVVEVQFKRPIVGSSKLVAEAYQAENGDSWLIRVCKAGDSKVYITGSRKRLE</sequence>
<organism evidence="2 3">
    <name type="scientific">Lithohypha guttulata</name>
    <dbReference type="NCBI Taxonomy" id="1690604"/>
    <lineage>
        <taxon>Eukaryota</taxon>
        <taxon>Fungi</taxon>
        <taxon>Dikarya</taxon>
        <taxon>Ascomycota</taxon>
        <taxon>Pezizomycotina</taxon>
        <taxon>Eurotiomycetes</taxon>
        <taxon>Chaetothyriomycetidae</taxon>
        <taxon>Chaetothyriales</taxon>
        <taxon>Trichomeriaceae</taxon>
        <taxon>Lithohypha</taxon>
    </lineage>
</organism>
<accession>A0AAN7SXH8</accession>
<dbReference type="Pfam" id="PF01575">
    <property type="entry name" value="MaoC_dehydratas"/>
    <property type="match status" value="1"/>
</dbReference>